<protein>
    <submittedName>
        <fullName evidence="2">CDP-glucose 4,6-dehydratase RfbG</fullName>
        <ecNumber evidence="2">4.2.1.45</ecNumber>
    </submittedName>
</protein>
<dbReference type="GO" id="GO:0047733">
    <property type="term" value="F:CDP-glucose 4,6-dehydratase activity"/>
    <property type="evidence" value="ECO:0007669"/>
    <property type="project" value="UniProtKB-EC"/>
</dbReference>
<dbReference type="InterPro" id="IPR036291">
    <property type="entry name" value="NAD(P)-bd_dom_sf"/>
</dbReference>
<dbReference type="SUPFAM" id="SSF51735">
    <property type="entry name" value="NAD(P)-binding Rossmann-fold domains"/>
    <property type="match status" value="1"/>
</dbReference>
<dbReference type="STRING" id="515622.bpr_I2312"/>
<dbReference type="Gene3D" id="3.40.50.720">
    <property type="entry name" value="NAD(P)-binding Rossmann-like Domain"/>
    <property type="match status" value="1"/>
</dbReference>
<dbReference type="Pfam" id="PF16363">
    <property type="entry name" value="GDP_Man_Dehyd"/>
    <property type="match status" value="1"/>
</dbReference>
<dbReference type="Gene3D" id="3.90.25.10">
    <property type="entry name" value="UDP-galactose 4-epimerase, domain 1"/>
    <property type="match status" value="1"/>
</dbReference>
<dbReference type="eggNOG" id="COG0451">
    <property type="taxonomic scope" value="Bacteria"/>
</dbReference>
<reference evidence="2 3" key="1">
    <citation type="journal article" date="2010" name="PLoS ONE">
        <title>The glycobiome of the rumen bacterium Butyrivibrio proteoclasticus B316(T) highlights adaptation to a polysaccharide-rich environment.</title>
        <authorList>
            <person name="Kelly W.J."/>
            <person name="Leahy S.C."/>
            <person name="Altermann E."/>
            <person name="Yeoman C.J."/>
            <person name="Dunne J.C."/>
            <person name="Kong Z."/>
            <person name="Pacheco D.M."/>
            <person name="Li D."/>
            <person name="Noel S.J."/>
            <person name="Moon C.D."/>
            <person name="Cookson A.L."/>
            <person name="Attwood G.T."/>
        </authorList>
    </citation>
    <scope>NUCLEOTIDE SEQUENCE [LARGE SCALE GENOMIC DNA]</scope>
    <source>
        <strain evidence="3">ATCC 51982 / DSM 14932 / B316</strain>
    </source>
</reference>
<keyword evidence="2" id="KW-0456">Lyase</keyword>
<dbReference type="Proteomes" id="UP000001299">
    <property type="component" value="Chromosome 1"/>
</dbReference>
<dbReference type="PANTHER" id="PTHR43000">
    <property type="entry name" value="DTDP-D-GLUCOSE 4,6-DEHYDRATASE-RELATED"/>
    <property type="match status" value="1"/>
</dbReference>
<keyword evidence="3" id="KW-1185">Reference proteome</keyword>
<evidence type="ECO:0000259" key="1">
    <source>
        <dbReference type="Pfam" id="PF16363"/>
    </source>
</evidence>
<proteinExistence type="predicted"/>
<organism evidence="2 3">
    <name type="scientific">Butyrivibrio proteoclasticus (strain ATCC 51982 / DSM 14932 / B316)</name>
    <name type="common">Clostridium proteoclasticum</name>
    <dbReference type="NCBI Taxonomy" id="515622"/>
    <lineage>
        <taxon>Bacteria</taxon>
        <taxon>Bacillati</taxon>
        <taxon>Bacillota</taxon>
        <taxon>Clostridia</taxon>
        <taxon>Lachnospirales</taxon>
        <taxon>Lachnospiraceae</taxon>
        <taxon>Butyrivibrio</taxon>
    </lineage>
</organism>
<evidence type="ECO:0000313" key="2">
    <source>
        <dbReference type="EMBL" id="ADL35045.1"/>
    </source>
</evidence>
<feature type="domain" description="NAD(P)-binding" evidence="1">
    <location>
        <begin position="16"/>
        <end position="347"/>
    </location>
</feature>
<dbReference type="NCBIfam" id="TIGR02622">
    <property type="entry name" value="CDP_4_6_dhtase"/>
    <property type="match status" value="1"/>
</dbReference>
<dbReference type="KEGG" id="bpb:bpr_I2312"/>
<dbReference type="AlphaFoldDB" id="E0RYX3"/>
<dbReference type="InterPro" id="IPR016040">
    <property type="entry name" value="NAD(P)-bd_dom"/>
</dbReference>
<accession>E0RYX3</accession>
<name>E0RYX3_BUTPB</name>
<dbReference type="EMBL" id="CP001810">
    <property type="protein sequence ID" value="ADL35045.1"/>
    <property type="molecule type" value="Genomic_DNA"/>
</dbReference>
<dbReference type="HOGENOM" id="CLU_007383_1_7_9"/>
<dbReference type="CDD" id="cd05252">
    <property type="entry name" value="CDP_GD_SDR_e"/>
    <property type="match status" value="1"/>
</dbReference>
<dbReference type="EC" id="4.2.1.45" evidence="2"/>
<evidence type="ECO:0000313" key="3">
    <source>
        <dbReference type="Proteomes" id="UP000001299"/>
    </source>
</evidence>
<gene>
    <name evidence="2" type="primary">rfbG</name>
    <name evidence="2" type="ordered locus">bpr_I2312</name>
</gene>
<dbReference type="InterPro" id="IPR013445">
    <property type="entry name" value="CDP_4_6_deHydtase"/>
</dbReference>
<sequence length="372" mass="42503">MRRFLMLDFYKGKRVFITGHTGFKGTWLTKALVMAGAEVYGYSLKPGVNEDIFSKDYQEKEVSENLYDISGVDSQIHSCIADIRDFARLKEFFDEARPEIVFHLAAQPIVRDSYQSPRYTYETNVMGTVNICECVRTSDTVRSFLNITTDKVYQNNEWEWGYREDEKLDGYDPYSNSKSCSELVTHSYINSFFRDRKIAVSTARAGNVIGGGDFAKDRIVPDCVRAARAGEKIVLRNPDSTRPFQHVLEALSAYLLIAELQYEDYSKAGFYNVGPNESDAVTAYRIASAFADEWNAHLDGNRKELLINIQSDGGPHEANYLKLDCSKIKSRLNWAPKWDIDMAVKKTVEWTDGYLNGHGTESLEKQIKEYFE</sequence>